<dbReference type="SFLD" id="SFLDG01129">
    <property type="entry name" value="C1.5:_HAD__Beta-PGM__Phosphata"/>
    <property type="match status" value="1"/>
</dbReference>
<keyword evidence="1" id="KW-0378">Hydrolase</keyword>
<dbReference type="NCBIfam" id="TIGR01509">
    <property type="entry name" value="HAD-SF-IA-v3"/>
    <property type="match status" value="1"/>
</dbReference>
<accession>A0A4R6UN90</accession>
<dbReference type="InterPro" id="IPR023214">
    <property type="entry name" value="HAD_sf"/>
</dbReference>
<reference evidence="1 2" key="1">
    <citation type="submission" date="2019-03" db="EMBL/GenBank/DDBJ databases">
        <title>Genomic Encyclopedia of Type Strains, Phase IV (KMG-IV): sequencing the most valuable type-strain genomes for metagenomic binning, comparative biology and taxonomic classification.</title>
        <authorList>
            <person name="Goeker M."/>
        </authorList>
    </citation>
    <scope>NUCLEOTIDE SEQUENCE [LARGE SCALE GENOMIC DNA]</scope>
    <source>
        <strain evidence="1 2">DSM 46770</strain>
    </source>
</reference>
<dbReference type="EMBL" id="SNYN01000019">
    <property type="protein sequence ID" value="TDQ48262.1"/>
    <property type="molecule type" value="Genomic_DNA"/>
</dbReference>
<keyword evidence="2" id="KW-1185">Reference proteome</keyword>
<dbReference type="PRINTS" id="PR00413">
    <property type="entry name" value="HADHALOGNASE"/>
</dbReference>
<evidence type="ECO:0000313" key="1">
    <source>
        <dbReference type="EMBL" id="TDQ48262.1"/>
    </source>
</evidence>
<dbReference type="PANTHER" id="PTHR43611">
    <property type="entry name" value="ALPHA-D-GLUCOSE 1-PHOSPHATE PHOSPHATASE"/>
    <property type="match status" value="1"/>
</dbReference>
<dbReference type="Gene3D" id="3.40.50.1000">
    <property type="entry name" value="HAD superfamily/HAD-like"/>
    <property type="match status" value="1"/>
</dbReference>
<dbReference type="GO" id="GO:0016787">
    <property type="term" value="F:hydrolase activity"/>
    <property type="evidence" value="ECO:0007669"/>
    <property type="project" value="UniProtKB-KW"/>
</dbReference>
<dbReference type="OrthoDB" id="9797415at2"/>
<gene>
    <name evidence="1" type="ORF">EV190_11976</name>
</gene>
<comment type="caution">
    <text evidence="1">The sequence shown here is derived from an EMBL/GenBank/DDBJ whole genome shotgun (WGS) entry which is preliminary data.</text>
</comment>
<dbReference type="SUPFAM" id="SSF56784">
    <property type="entry name" value="HAD-like"/>
    <property type="match status" value="1"/>
</dbReference>
<dbReference type="CDD" id="cd02603">
    <property type="entry name" value="HAD_sEH-N_like"/>
    <property type="match status" value="1"/>
</dbReference>
<dbReference type="SFLD" id="SFLDS00003">
    <property type="entry name" value="Haloacid_Dehalogenase"/>
    <property type="match status" value="1"/>
</dbReference>
<protein>
    <submittedName>
        <fullName evidence="1">Putative hydrolase of the HAD superfamily</fullName>
    </submittedName>
</protein>
<proteinExistence type="predicted"/>
<dbReference type="RefSeq" id="WP_133742806.1">
    <property type="nucleotide sequence ID" value="NZ_SNYN01000019.1"/>
</dbReference>
<dbReference type="InterPro" id="IPR036412">
    <property type="entry name" value="HAD-like_sf"/>
</dbReference>
<evidence type="ECO:0000313" key="2">
    <source>
        <dbReference type="Proteomes" id="UP000295281"/>
    </source>
</evidence>
<dbReference type="AlphaFoldDB" id="A0A4R6UN90"/>
<dbReference type="Pfam" id="PF00702">
    <property type="entry name" value="Hydrolase"/>
    <property type="match status" value="1"/>
</dbReference>
<dbReference type="PANTHER" id="PTHR43611:SF3">
    <property type="entry name" value="FLAVIN MONONUCLEOTIDE HYDROLASE 1, CHLOROPLATIC"/>
    <property type="match status" value="1"/>
</dbReference>
<sequence length="210" mass="22855">MTPSRSTPPPVTTVLLDYGEVVSVPQPARVRARLEELGAAPPEDFWAAYWAERAAYDSGMSALEYWTRIGDRIGADWTPAVRQELWATDVGGWLLPDPDTVTLVDLVSRGPARLALLSNAPFDIAAALRRSPVLSGFDALFFSCDIGMCKPDPAVYTHVLEALDSAPEQTLFVDDREENVRAAQKLGITARLYTGAAGLAELLDRTPGIR</sequence>
<dbReference type="Proteomes" id="UP000295281">
    <property type="component" value="Unassembled WGS sequence"/>
</dbReference>
<dbReference type="InterPro" id="IPR006439">
    <property type="entry name" value="HAD-SF_hydro_IA"/>
</dbReference>
<name>A0A4R6UN90_9ACTN</name>
<organism evidence="1 2">
    <name type="scientific">Actinorugispora endophytica</name>
    <dbReference type="NCBI Taxonomy" id="1605990"/>
    <lineage>
        <taxon>Bacteria</taxon>
        <taxon>Bacillati</taxon>
        <taxon>Actinomycetota</taxon>
        <taxon>Actinomycetes</taxon>
        <taxon>Streptosporangiales</taxon>
        <taxon>Nocardiopsidaceae</taxon>
        <taxon>Actinorugispora</taxon>
    </lineage>
</organism>